<sequence length="276" mass="31130">MTSWNSRYLAKLNLTDDTHLIIWSFSPRRSADLPDQRSPSSDWIQVDLLRNSFSGEPNSLRLYLDESRMLKDCLINPDGIGEPVPPKTYTSLSTLPNVSVHEFNVYSGDSMLSICRMFQDKTTLVRSLRRGKRRTGILVAQTNALPSNMKMPNTNYCGPNLPGEFDKPLGSDQQTDSCCFDHDSCPYNIYSGETKYGLTNTMKVTMSWCACDQAFCGCLKLVGTTASNVVGMLFFSIYQPYCFDFADWTVMQAVKRSSYSFITLPTCHEPEPTVMK</sequence>
<dbReference type="AlphaFoldDB" id="A0A4S2M7L3"/>
<dbReference type="InterPro" id="IPR036444">
    <property type="entry name" value="PLipase_A2_dom_sf"/>
</dbReference>
<evidence type="ECO:0000313" key="5">
    <source>
        <dbReference type="Proteomes" id="UP000308267"/>
    </source>
</evidence>
<organism evidence="4 5">
    <name type="scientific">Opisthorchis felineus</name>
    <dbReference type="NCBI Taxonomy" id="147828"/>
    <lineage>
        <taxon>Eukaryota</taxon>
        <taxon>Metazoa</taxon>
        <taxon>Spiralia</taxon>
        <taxon>Lophotrochozoa</taxon>
        <taxon>Platyhelminthes</taxon>
        <taxon>Trematoda</taxon>
        <taxon>Digenea</taxon>
        <taxon>Opisthorchiida</taxon>
        <taxon>Opisthorchiata</taxon>
        <taxon>Opisthorchiidae</taxon>
        <taxon>Opisthorchis</taxon>
    </lineage>
</organism>
<dbReference type="STRING" id="147828.A0A4S2M7L3"/>
<proteinExistence type="predicted"/>
<protein>
    <recommendedName>
        <fullName evidence="3">Phospholipase A2-like central domain-containing protein</fullName>
    </recommendedName>
</protein>
<evidence type="ECO:0000256" key="1">
    <source>
        <dbReference type="ARBA" id="ARBA00004613"/>
    </source>
</evidence>
<dbReference type="GO" id="GO:0050482">
    <property type="term" value="P:arachidonate secretion"/>
    <property type="evidence" value="ECO:0007669"/>
    <property type="project" value="InterPro"/>
</dbReference>
<keyword evidence="5" id="KW-1185">Reference proteome</keyword>
<reference evidence="4 5" key="1">
    <citation type="journal article" date="2019" name="BMC Genomics">
        <title>New insights from Opisthorchis felineus genome: update on genomics of the epidemiologically important liver flukes.</title>
        <authorList>
            <person name="Ershov N.I."/>
            <person name="Mordvinov V.A."/>
            <person name="Prokhortchouk E.B."/>
            <person name="Pakharukova M.Y."/>
            <person name="Gunbin K.V."/>
            <person name="Ustyantsev K."/>
            <person name="Genaev M.A."/>
            <person name="Blinov A.G."/>
            <person name="Mazur A."/>
            <person name="Boulygina E."/>
            <person name="Tsygankova S."/>
            <person name="Khrameeva E."/>
            <person name="Chekanov N."/>
            <person name="Fan G."/>
            <person name="Xiao A."/>
            <person name="Zhang H."/>
            <person name="Xu X."/>
            <person name="Yang H."/>
            <person name="Solovyev V."/>
            <person name="Lee S.M."/>
            <person name="Liu X."/>
            <person name="Afonnikov D.A."/>
            <person name="Skryabin K.G."/>
        </authorList>
    </citation>
    <scope>NUCLEOTIDE SEQUENCE [LARGE SCALE GENOMIC DNA]</scope>
    <source>
        <strain evidence="4">AK-0245</strain>
        <tissue evidence="4">Whole organism</tissue>
    </source>
</reference>
<dbReference type="GO" id="GO:0004623">
    <property type="term" value="F:phospholipase A2 activity"/>
    <property type="evidence" value="ECO:0007669"/>
    <property type="project" value="InterPro"/>
</dbReference>
<dbReference type="PROSITE" id="PS00118">
    <property type="entry name" value="PA2_HIS"/>
    <property type="match status" value="1"/>
</dbReference>
<accession>A0A4S2M7L3</accession>
<evidence type="ECO:0000256" key="2">
    <source>
        <dbReference type="ARBA" id="ARBA00022525"/>
    </source>
</evidence>
<dbReference type="InterPro" id="IPR033113">
    <property type="entry name" value="PLA2_histidine"/>
</dbReference>
<keyword evidence="2" id="KW-0964">Secreted</keyword>
<dbReference type="Proteomes" id="UP000308267">
    <property type="component" value="Unassembled WGS sequence"/>
</dbReference>
<feature type="domain" description="Phospholipase A2-like central" evidence="3">
    <location>
        <begin position="151"/>
        <end position="244"/>
    </location>
</feature>
<dbReference type="EMBL" id="SJOL01003902">
    <property type="protein sequence ID" value="TGZ72266.1"/>
    <property type="molecule type" value="Genomic_DNA"/>
</dbReference>
<gene>
    <name evidence="4" type="ORF">CRM22_002199</name>
</gene>
<comment type="caution">
    <text evidence="4">The sequence shown here is derived from an EMBL/GenBank/DDBJ whole genome shotgun (WGS) entry which is preliminary data.</text>
</comment>
<evidence type="ECO:0000259" key="3">
    <source>
        <dbReference type="Pfam" id="PF05826"/>
    </source>
</evidence>
<dbReference type="InterPro" id="IPR016090">
    <property type="entry name" value="PLA2-like_dom"/>
</dbReference>
<dbReference type="Gene3D" id="1.20.90.10">
    <property type="entry name" value="Phospholipase A2 domain"/>
    <property type="match status" value="1"/>
</dbReference>
<dbReference type="SUPFAM" id="SSF48619">
    <property type="entry name" value="Phospholipase A2, PLA2"/>
    <property type="match status" value="1"/>
</dbReference>
<dbReference type="OrthoDB" id="8187220at2759"/>
<dbReference type="GO" id="GO:0006644">
    <property type="term" value="P:phospholipid metabolic process"/>
    <property type="evidence" value="ECO:0007669"/>
    <property type="project" value="InterPro"/>
</dbReference>
<name>A0A4S2M7L3_OPIFE</name>
<dbReference type="GO" id="GO:0005576">
    <property type="term" value="C:extracellular region"/>
    <property type="evidence" value="ECO:0007669"/>
    <property type="project" value="UniProtKB-SubCell"/>
</dbReference>
<dbReference type="PANTHER" id="PTHR12253">
    <property type="entry name" value="RH14732P"/>
    <property type="match status" value="1"/>
</dbReference>
<dbReference type="Pfam" id="PF05826">
    <property type="entry name" value="Phospholip_A2_2"/>
    <property type="match status" value="1"/>
</dbReference>
<evidence type="ECO:0000313" key="4">
    <source>
        <dbReference type="EMBL" id="TGZ72266.1"/>
    </source>
</evidence>
<comment type="subcellular location">
    <subcellularLocation>
        <location evidence="1">Secreted</location>
    </subcellularLocation>
</comment>